<comment type="similarity">
    <text evidence="3">Belongs to the Nudix hydrolase family.</text>
</comment>
<evidence type="ECO:0000313" key="9">
    <source>
        <dbReference type="EMBL" id="KAE8662250.1"/>
    </source>
</evidence>
<name>A0A6A2X1M1_HIBSY</name>
<evidence type="ECO:0000256" key="6">
    <source>
        <dbReference type="ARBA" id="ARBA00022842"/>
    </source>
</evidence>
<dbReference type="InterPro" id="IPR015797">
    <property type="entry name" value="NUDIX_hydrolase-like_dom_sf"/>
</dbReference>
<feature type="domain" description="Nudix hydrolase" evidence="8">
    <location>
        <begin position="42"/>
        <end position="179"/>
    </location>
</feature>
<keyword evidence="7" id="KW-0464">Manganese</keyword>
<dbReference type="PANTHER" id="PTHR12629">
    <property type="entry name" value="DIPHOSPHOINOSITOL POLYPHOSPHATE PHOSPHOHYDROLASE"/>
    <property type="match status" value="1"/>
</dbReference>
<dbReference type="OrthoDB" id="2011998at2759"/>
<dbReference type="FunFam" id="3.90.79.10:FF:000022">
    <property type="entry name" value="Nudix hydrolase 17, mitochondrial"/>
    <property type="match status" value="1"/>
</dbReference>
<dbReference type="GO" id="GO:0016462">
    <property type="term" value="F:pyrophosphatase activity"/>
    <property type="evidence" value="ECO:0007669"/>
    <property type="project" value="InterPro"/>
</dbReference>
<comment type="cofactor">
    <cofactor evidence="2">
        <name>Mg(2+)</name>
        <dbReference type="ChEBI" id="CHEBI:18420"/>
    </cofactor>
</comment>
<dbReference type="PANTHER" id="PTHR12629:SF15">
    <property type="entry name" value="NUDIX HYDROLASE 4"/>
    <property type="match status" value="1"/>
</dbReference>
<comment type="cofactor">
    <cofactor evidence="1">
        <name>Mn(2+)</name>
        <dbReference type="ChEBI" id="CHEBI:29035"/>
    </cofactor>
</comment>
<reference evidence="9" key="1">
    <citation type="submission" date="2019-09" db="EMBL/GenBank/DDBJ databases">
        <title>Draft genome information of white flower Hibiscus syriacus.</title>
        <authorList>
            <person name="Kim Y.-M."/>
        </authorList>
    </citation>
    <scope>NUCLEOTIDE SEQUENCE [LARGE SCALE GENOMIC DNA]</scope>
    <source>
        <strain evidence="9">YM2019G1</strain>
    </source>
</reference>
<evidence type="ECO:0000256" key="7">
    <source>
        <dbReference type="ARBA" id="ARBA00023211"/>
    </source>
</evidence>
<evidence type="ECO:0000256" key="3">
    <source>
        <dbReference type="ARBA" id="ARBA00005582"/>
    </source>
</evidence>
<dbReference type="PROSITE" id="PS00893">
    <property type="entry name" value="NUDIX_BOX"/>
    <property type="match status" value="1"/>
</dbReference>
<dbReference type="InterPro" id="IPR020084">
    <property type="entry name" value="NUDIX_hydrolase_CS"/>
</dbReference>
<dbReference type="SUPFAM" id="SSF55811">
    <property type="entry name" value="Nudix"/>
    <property type="match status" value="1"/>
</dbReference>
<dbReference type="AlphaFoldDB" id="A0A6A2X1M1"/>
<keyword evidence="6" id="KW-0460">Magnesium</keyword>
<dbReference type="Pfam" id="PF00293">
    <property type="entry name" value="NUDIX"/>
    <property type="match status" value="1"/>
</dbReference>
<dbReference type="PROSITE" id="PS51462">
    <property type="entry name" value="NUDIX"/>
    <property type="match status" value="1"/>
</dbReference>
<sequence>MLASLIEKIPMKLPVPVEGMVPLVSYRPTRSGRHSQRYDERGSRLVVGCIPYRYKKTEEIDSNDEMIEVLVINAHNGKGVLFPKGGWEHDDESMEEAAVRETLEEAGVVGNIECKLGKWSYESKRQNTVHEGHMFPMFVKQELDLWPEKNTRTRKWITITKAREECPHLWMREALEELVSRQQMQPRTQEEVDRTTCK</sequence>
<dbReference type="GO" id="GO:0046872">
    <property type="term" value="F:metal ion binding"/>
    <property type="evidence" value="ECO:0007669"/>
    <property type="project" value="UniProtKB-KW"/>
</dbReference>
<dbReference type="Gene3D" id="3.90.79.10">
    <property type="entry name" value="Nucleoside Triphosphate Pyrophosphohydrolase"/>
    <property type="match status" value="1"/>
</dbReference>
<keyword evidence="10" id="KW-1185">Reference proteome</keyword>
<gene>
    <name evidence="9" type="ORF">F3Y22_tig00113716pilonHSYRG00065</name>
</gene>
<keyword evidence="5 9" id="KW-0378">Hydrolase</keyword>
<proteinExistence type="inferred from homology"/>
<keyword evidence="4" id="KW-0479">Metal-binding</keyword>
<dbReference type="InterPro" id="IPR047198">
    <property type="entry name" value="DDP-like_NUDIX"/>
</dbReference>
<protein>
    <submittedName>
        <fullName evidence="9">Nudix hydrolase 4</fullName>
    </submittedName>
</protein>
<dbReference type="GO" id="GO:0005634">
    <property type="term" value="C:nucleus"/>
    <property type="evidence" value="ECO:0007669"/>
    <property type="project" value="TreeGrafter"/>
</dbReference>
<evidence type="ECO:0000256" key="2">
    <source>
        <dbReference type="ARBA" id="ARBA00001946"/>
    </source>
</evidence>
<evidence type="ECO:0000256" key="5">
    <source>
        <dbReference type="ARBA" id="ARBA00022801"/>
    </source>
</evidence>
<evidence type="ECO:0000259" key="8">
    <source>
        <dbReference type="PROSITE" id="PS51462"/>
    </source>
</evidence>
<organism evidence="9 10">
    <name type="scientific">Hibiscus syriacus</name>
    <name type="common">Rose of Sharon</name>
    <dbReference type="NCBI Taxonomy" id="106335"/>
    <lineage>
        <taxon>Eukaryota</taxon>
        <taxon>Viridiplantae</taxon>
        <taxon>Streptophyta</taxon>
        <taxon>Embryophyta</taxon>
        <taxon>Tracheophyta</taxon>
        <taxon>Spermatophyta</taxon>
        <taxon>Magnoliopsida</taxon>
        <taxon>eudicotyledons</taxon>
        <taxon>Gunneridae</taxon>
        <taxon>Pentapetalae</taxon>
        <taxon>rosids</taxon>
        <taxon>malvids</taxon>
        <taxon>Malvales</taxon>
        <taxon>Malvaceae</taxon>
        <taxon>Malvoideae</taxon>
        <taxon>Hibiscus</taxon>
    </lineage>
</organism>
<dbReference type="InterPro" id="IPR000086">
    <property type="entry name" value="NUDIX_hydrolase_dom"/>
</dbReference>
<dbReference type="GO" id="GO:0005737">
    <property type="term" value="C:cytoplasm"/>
    <property type="evidence" value="ECO:0007669"/>
    <property type="project" value="TreeGrafter"/>
</dbReference>
<accession>A0A6A2X1M1</accession>
<comment type="caution">
    <text evidence="9">The sequence shown here is derived from an EMBL/GenBank/DDBJ whole genome shotgun (WGS) entry which is preliminary data.</text>
</comment>
<evidence type="ECO:0000256" key="4">
    <source>
        <dbReference type="ARBA" id="ARBA00022723"/>
    </source>
</evidence>
<evidence type="ECO:0000256" key="1">
    <source>
        <dbReference type="ARBA" id="ARBA00001936"/>
    </source>
</evidence>
<evidence type="ECO:0000313" key="10">
    <source>
        <dbReference type="Proteomes" id="UP000436088"/>
    </source>
</evidence>
<dbReference type="EMBL" id="VEPZ02001715">
    <property type="protein sequence ID" value="KAE8662250.1"/>
    <property type="molecule type" value="Genomic_DNA"/>
</dbReference>
<dbReference type="CDD" id="cd04666">
    <property type="entry name" value="NUDIX_DIPP2_like_Nudt4"/>
    <property type="match status" value="1"/>
</dbReference>
<dbReference type="Proteomes" id="UP000436088">
    <property type="component" value="Unassembled WGS sequence"/>
</dbReference>